<comment type="caution">
    <text evidence="1">The sequence shown here is derived from an EMBL/GenBank/DDBJ whole genome shotgun (WGS) entry which is preliminary data.</text>
</comment>
<dbReference type="EMBL" id="BGPR01022216">
    <property type="protein sequence ID" value="GBN88293.1"/>
    <property type="molecule type" value="Genomic_DNA"/>
</dbReference>
<dbReference type="AlphaFoldDB" id="A0A4Y2SKH7"/>
<accession>A0A4Y2SKH7</accession>
<evidence type="ECO:0000313" key="1">
    <source>
        <dbReference type="EMBL" id="GBN88293.1"/>
    </source>
</evidence>
<protein>
    <submittedName>
        <fullName evidence="1">Uncharacterized protein</fullName>
    </submittedName>
</protein>
<gene>
    <name evidence="1" type="ORF">AVEN_41386_1</name>
</gene>
<proteinExistence type="predicted"/>
<name>A0A4Y2SKH7_ARAVE</name>
<keyword evidence="2" id="KW-1185">Reference proteome</keyword>
<organism evidence="1 2">
    <name type="scientific">Araneus ventricosus</name>
    <name type="common">Orbweaver spider</name>
    <name type="synonym">Epeira ventricosa</name>
    <dbReference type="NCBI Taxonomy" id="182803"/>
    <lineage>
        <taxon>Eukaryota</taxon>
        <taxon>Metazoa</taxon>
        <taxon>Ecdysozoa</taxon>
        <taxon>Arthropoda</taxon>
        <taxon>Chelicerata</taxon>
        <taxon>Arachnida</taxon>
        <taxon>Araneae</taxon>
        <taxon>Araneomorphae</taxon>
        <taxon>Entelegynae</taxon>
        <taxon>Araneoidea</taxon>
        <taxon>Araneidae</taxon>
        <taxon>Araneus</taxon>
    </lineage>
</organism>
<sequence length="92" mass="10534">MVLICNPKGASCRRELEQDTLLKRPDPVGMKLQQRMFMKILRDCKDGDGLPDPDCDCGFRVFCSHKSRLHKRRHHFVHSPSLADTAFFSSSS</sequence>
<dbReference type="Proteomes" id="UP000499080">
    <property type="component" value="Unassembled WGS sequence"/>
</dbReference>
<evidence type="ECO:0000313" key="2">
    <source>
        <dbReference type="Proteomes" id="UP000499080"/>
    </source>
</evidence>
<reference evidence="1 2" key="1">
    <citation type="journal article" date="2019" name="Sci. Rep.">
        <title>Orb-weaving spider Araneus ventricosus genome elucidates the spidroin gene catalogue.</title>
        <authorList>
            <person name="Kono N."/>
            <person name="Nakamura H."/>
            <person name="Ohtoshi R."/>
            <person name="Moran D.A.P."/>
            <person name="Shinohara A."/>
            <person name="Yoshida Y."/>
            <person name="Fujiwara M."/>
            <person name="Mori M."/>
            <person name="Tomita M."/>
            <person name="Arakawa K."/>
        </authorList>
    </citation>
    <scope>NUCLEOTIDE SEQUENCE [LARGE SCALE GENOMIC DNA]</scope>
</reference>